<organism evidence="2">
    <name type="scientific">marine metagenome</name>
    <dbReference type="NCBI Taxonomy" id="408172"/>
    <lineage>
        <taxon>unclassified sequences</taxon>
        <taxon>metagenomes</taxon>
        <taxon>ecological metagenomes</taxon>
    </lineage>
</organism>
<gene>
    <name evidence="2" type="ORF">METZ01_LOCUS375844</name>
</gene>
<evidence type="ECO:0000259" key="1">
    <source>
        <dbReference type="Pfam" id="PF01882"/>
    </source>
</evidence>
<dbReference type="EMBL" id="UINC01137569">
    <property type="protein sequence ID" value="SVD22990.1"/>
    <property type="molecule type" value="Genomic_DNA"/>
</dbReference>
<dbReference type="AlphaFoldDB" id="A0A382TLQ2"/>
<sequence>MPVETELLDPAYLASIEDYSLLTRIVVDGALPGIHRSQRHGRGSEFFQYREYSRGDDLKLIDWKVFAKRGELVSKSFHEDTNLTCYLVVDASASMGYKGTRAVCDKLRYACMLAA</sequence>
<feature type="non-terminal residue" evidence="2">
    <location>
        <position position="115"/>
    </location>
</feature>
<dbReference type="Pfam" id="PF01882">
    <property type="entry name" value="DUF58"/>
    <property type="match status" value="1"/>
</dbReference>
<dbReference type="PANTHER" id="PTHR33608:SF7">
    <property type="entry name" value="DUF58 DOMAIN-CONTAINING PROTEIN"/>
    <property type="match status" value="1"/>
</dbReference>
<dbReference type="InterPro" id="IPR002881">
    <property type="entry name" value="DUF58"/>
</dbReference>
<name>A0A382TLQ2_9ZZZZ</name>
<feature type="domain" description="DUF58" evidence="1">
    <location>
        <begin position="48"/>
        <end position="114"/>
    </location>
</feature>
<protein>
    <recommendedName>
        <fullName evidence="1">DUF58 domain-containing protein</fullName>
    </recommendedName>
</protein>
<accession>A0A382TLQ2</accession>
<reference evidence="2" key="1">
    <citation type="submission" date="2018-05" db="EMBL/GenBank/DDBJ databases">
        <authorList>
            <person name="Lanie J.A."/>
            <person name="Ng W.-L."/>
            <person name="Kazmierczak K.M."/>
            <person name="Andrzejewski T.M."/>
            <person name="Davidsen T.M."/>
            <person name="Wayne K.J."/>
            <person name="Tettelin H."/>
            <person name="Glass J.I."/>
            <person name="Rusch D."/>
            <person name="Podicherti R."/>
            <person name="Tsui H.-C.T."/>
            <person name="Winkler M.E."/>
        </authorList>
    </citation>
    <scope>NUCLEOTIDE SEQUENCE</scope>
</reference>
<evidence type="ECO:0000313" key="2">
    <source>
        <dbReference type="EMBL" id="SVD22990.1"/>
    </source>
</evidence>
<dbReference type="PANTHER" id="PTHR33608">
    <property type="entry name" value="BLL2464 PROTEIN"/>
    <property type="match status" value="1"/>
</dbReference>
<proteinExistence type="predicted"/>